<accession>A0AA47PAB2</accession>
<dbReference type="PANTHER" id="PTHR47147:SF1">
    <property type="entry name" value="SYNCOILIN"/>
    <property type="match status" value="1"/>
</dbReference>
<dbReference type="GO" id="GO:0005882">
    <property type="term" value="C:intermediate filament"/>
    <property type="evidence" value="ECO:0007669"/>
    <property type="project" value="InterPro"/>
</dbReference>
<dbReference type="AlphaFoldDB" id="A0AA47PAB2"/>
<evidence type="ECO:0000313" key="3">
    <source>
        <dbReference type="EMBL" id="KAK0153018.1"/>
    </source>
</evidence>
<dbReference type="InterPro" id="IPR027702">
    <property type="entry name" value="Syncoilin"/>
</dbReference>
<keyword evidence="4" id="KW-1185">Reference proteome</keyword>
<feature type="compositionally biased region" description="Basic and acidic residues" evidence="2">
    <location>
        <begin position="48"/>
        <end position="67"/>
    </location>
</feature>
<dbReference type="Gene3D" id="1.20.5.170">
    <property type="match status" value="1"/>
</dbReference>
<evidence type="ECO:0000256" key="1">
    <source>
        <dbReference type="SAM" id="Coils"/>
    </source>
</evidence>
<dbReference type="Proteomes" id="UP001174136">
    <property type="component" value="Unassembled WGS sequence"/>
</dbReference>
<evidence type="ECO:0000256" key="2">
    <source>
        <dbReference type="SAM" id="MobiDB-lite"/>
    </source>
</evidence>
<proteinExistence type="predicted"/>
<feature type="coiled-coil region" evidence="1">
    <location>
        <begin position="127"/>
        <end position="184"/>
    </location>
</feature>
<dbReference type="PANTHER" id="PTHR47147">
    <property type="entry name" value="SYNCOILIN"/>
    <property type="match status" value="1"/>
</dbReference>
<name>A0AA47PAB2_MERPO</name>
<keyword evidence="1" id="KW-0175">Coiled coil</keyword>
<sequence length="482" mass="54658">MSQRNSEPRYSCRTCGSARSDVMETRRPVHDFLHRESTASDDDAQPGDAREARAISHVDHDHPRHPETTLTHPEPPQVGPRVGPQVDPQVGPGPQVGPQVDPQVGPCGPLHEVVVVAADDHRLGARFERIRVEVRRLESRRDELVRELQQLVPRAQQQQQQHAVAHLRREADEARALLALAQLERGAVGEDARRVKRRLLGAARGCVQNRVALATREYEVAQSAVTQEELKAQIQCLTQELQELQEAHQTRLTCLRDEVSKPSRRRALSDVSHCRRASLSLQRRLSGSMRALEGWYEPRLMALLRRRQAGEEALRKSKEMGQDLRARLGPLEQDIRGLELQRACLEERIASVEREGQESKAQCKETVNMLEETLRDLKVEFEIQRKSTTNLQSLKEGLLRELVGLRNRADDPGLVGVPGEIGDLRRVSSVNELEVKVEQRSQTLRRLSVPLEARMVSLWGDHWTCGGGRHQNHREGTFIYKH</sequence>
<feature type="coiled-coil region" evidence="1">
    <location>
        <begin position="335"/>
        <end position="380"/>
    </location>
</feature>
<feature type="compositionally biased region" description="Basic and acidic residues" evidence="2">
    <location>
        <begin position="21"/>
        <end position="38"/>
    </location>
</feature>
<comment type="caution">
    <text evidence="3">The sequence shown here is derived from an EMBL/GenBank/DDBJ whole genome shotgun (WGS) entry which is preliminary data.</text>
</comment>
<feature type="region of interest" description="Disordered" evidence="2">
    <location>
        <begin position="1"/>
        <end position="95"/>
    </location>
</feature>
<dbReference type="EMBL" id="JAOPHQ010000873">
    <property type="protein sequence ID" value="KAK0153018.1"/>
    <property type="molecule type" value="Genomic_DNA"/>
</dbReference>
<feature type="compositionally biased region" description="Low complexity" evidence="2">
    <location>
        <begin position="79"/>
        <end position="95"/>
    </location>
</feature>
<evidence type="ECO:0000313" key="4">
    <source>
        <dbReference type="Proteomes" id="UP001174136"/>
    </source>
</evidence>
<reference evidence="3" key="1">
    <citation type="journal article" date="2023" name="Front. Mar. Sci.">
        <title>A new Merluccius polli reference genome to investigate the effects of global change in West African waters.</title>
        <authorList>
            <person name="Mateo J.L."/>
            <person name="Blanco-Fernandez C."/>
            <person name="Garcia-Vazquez E."/>
            <person name="Machado-Schiaffino G."/>
        </authorList>
    </citation>
    <scope>NUCLEOTIDE SEQUENCE</scope>
    <source>
        <strain evidence="3">C29</strain>
        <tissue evidence="3">Fin</tissue>
    </source>
</reference>
<protein>
    <submittedName>
        <fullName evidence="3">Syncoilin</fullName>
    </submittedName>
</protein>
<gene>
    <name evidence="3" type="primary">SYNC_2</name>
    <name evidence="3" type="ORF">N1851_005317</name>
</gene>
<organism evidence="3 4">
    <name type="scientific">Merluccius polli</name>
    <name type="common">Benguela hake</name>
    <name type="synonym">Merluccius cadenati</name>
    <dbReference type="NCBI Taxonomy" id="89951"/>
    <lineage>
        <taxon>Eukaryota</taxon>
        <taxon>Metazoa</taxon>
        <taxon>Chordata</taxon>
        <taxon>Craniata</taxon>
        <taxon>Vertebrata</taxon>
        <taxon>Euteleostomi</taxon>
        <taxon>Actinopterygii</taxon>
        <taxon>Neopterygii</taxon>
        <taxon>Teleostei</taxon>
        <taxon>Neoteleostei</taxon>
        <taxon>Acanthomorphata</taxon>
        <taxon>Zeiogadaria</taxon>
        <taxon>Gadariae</taxon>
        <taxon>Gadiformes</taxon>
        <taxon>Gadoidei</taxon>
        <taxon>Merlucciidae</taxon>
        <taxon>Merluccius</taxon>
    </lineage>
</organism>